<comment type="similarity">
    <text evidence="2">Belongs to the bacterial solute-binding protein 5 family.</text>
</comment>
<dbReference type="GO" id="GO:0015833">
    <property type="term" value="P:peptide transport"/>
    <property type="evidence" value="ECO:0007669"/>
    <property type="project" value="TreeGrafter"/>
</dbReference>
<dbReference type="PANTHER" id="PTHR30290:SF10">
    <property type="entry name" value="PERIPLASMIC OLIGOPEPTIDE-BINDING PROTEIN-RELATED"/>
    <property type="match status" value="1"/>
</dbReference>
<comment type="subcellular location">
    <subcellularLocation>
        <location evidence="1">Cell envelope</location>
    </subcellularLocation>
</comment>
<dbReference type="Pfam" id="PF00496">
    <property type="entry name" value="SBP_bac_5"/>
    <property type="match status" value="1"/>
</dbReference>
<dbReference type="AlphaFoldDB" id="A0A857KHW9"/>
<dbReference type="GO" id="GO:0042597">
    <property type="term" value="C:periplasmic space"/>
    <property type="evidence" value="ECO:0007669"/>
    <property type="project" value="UniProtKB-ARBA"/>
</dbReference>
<proteinExistence type="inferred from homology"/>
<accession>A0A857KHW9</accession>
<keyword evidence="5" id="KW-1133">Transmembrane helix</keyword>
<feature type="domain" description="Solute-binding protein family 5" evidence="6">
    <location>
        <begin position="82"/>
        <end position="451"/>
    </location>
</feature>
<organism evidence="7">
    <name type="scientific">Gordonia amarae</name>
    <dbReference type="NCBI Taxonomy" id="36821"/>
    <lineage>
        <taxon>Bacteria</taxon>
        <taxon>Bacillati</taxon>
        <taxon>Actinomycetota</taxon>
        <taxon>Actinomycetes</taxon>
        <taxon>Mycobacteriales</taxon>
        <taxon>Gordoniaceae</taxon>
        <taxon>Gordonia</taxon>
    </lineage>
</organism>
<evidence type="ECO:0000259" key="6">
    <source>
        <dbReference type="Pfam" id="PF00496"/>
    </source>
</evidence>
<dbReference type="EMBL" id="CP045810">
    <property type="protein sequence ID" value="QHN39191.1"/>
    <property type="molecule type" value="Genomic_DNA"/>
</dbReference>
<keyword evidence="5" id="KW-0812">Transmembrane</keyword>
<dbReference type="GO" id="GO:0043190">
    <property type="term" value="C:ATP-binding cassette (ABC) transporter complex"/>
    <property type="evidence" value="ECO:0007669"/>
    <property type="project" value="InterPro"/>
</dbReference>
<dbReference type="Gene3D" id="3.10.105.10">
    <property type="entry name" value="Dipeptide-binding Protein, Domain 3"/>
    <property type="match status" value="1"/>
</dbReference>
<protein>
    <submittedName>
        <fullName evidence="7">ABC transporter substrate-binding protein</fullName>
    </submittedName>
</protein>
<keyword evidence="4" id="KW-0732">Signal</keyword>
<evidence type="ECO:0000256" key="2">
    <source>
        <dbReference type="ARBA" id="ARBA00005695"/>
    </source>
</evidence>
<dbReference type="GO" id="GO:1904680">
    <property type="term" value="F:peptide transmembrane transporter activity"/>
    <property type="evidence" value="ECO:0007669"/>
    <property type="project" value="TreeGrafter"/>
</dbReference>
<name>A0A857KHW9_9ACTN</name>
<dbReference type="InterPro" id="IPR030678">
    <property type="entry name" value="Peptide/Ni-bd"/>
</dbReference>
<keyword evidence="3" id="KW-0813">Transport</keyword>
<dbReference type="InterPro" id="IPR039424">
    <property type="entry name" value="SBP_5"/>
</dbReference>
<gene>
    <name evidence="7" type="ORF">GII30_08425</name>
</gene>
<feature type="transmembrane region" description="Helical" evidence="5">
    <location>
        <begin position="572"/>
        <end position="592"/>
    </location>
</feature>
<reference evidence="7" key="1">
    <citation type="journal article" date="2021" name="Nat. Microbiol.">
        <title>Cocultivation of an ultrasmall environmental parasitic bacterium with lytic ability against bacteria associated with wastewater foams.</title>
        <authorList>
            <person name="Batinovic S."/>
            <person name="Rose J.J.A."/>
            <person name="Ratcliffe J."/>
            <person name="Seviour R.J."/>
            <person name="Petrovski S."/>
        </authorList>
    </citation>
    <scope>NUCLEOTIDE SEQUENCE</scope>
    <source>
        <strain evidence="7">CON44</strain>
    </source>
</reference>
<dbReference type="PIRSF" id="PIRSF002741">
    <property type="entry name" value="MppA"/>
    <property type="match status" value="1"/>
</dbReference>
<dbReference type="InterPro" id="IPR000914">
    <property type="entry name" value="SBP_5_dom"/>
</dbReference>
<evidence type="ECO:0000313" key="7">
    <source>
        <dbReference type="EMBL" id="QHN39191.1"/>
    </source>
</evidence>
<dbReference type="SUPFAM" id="SSF53850">
    <property type="entry name" value="Periplasmic binding protein-like II"/>
    <property type="match status" value="1"/>
</dbReference>
<dbReference type="CDD" id="cd00995">
    <property type="entry name" value="PBP2_NikA_DppA_OppA_like"/>
    <property type="match status" value="1"/>
</dbReference>
<dbReference type="RefSeq" id="WP_005188701.1">
    <property type="nucleotide sequence ID" value="NZ_CP045804.1"/>
</dbReference>
<sequence length="601" mass="65574">MQFGSRALRSAVAISAVALLTGSVGGVGAARADSSGPILRIATAGFVDSFNPFTSIYLLPTNSIRYMYESLVQNSQEDGSPTKGLADHWETKQGGRQWVFTLQDGLKWSDDQPITSADVKYTYDQMMTVPELGEANGNLITNFASVETPDDKTVVINMKSPQAPNPGAEIPIVPKHVWEKIKNPADYPNDKNLVGSGPFVLTDYKASQRINLTANKNFWRGEPKIGGLQYIYYTNSDAQVQALRAGDVDFATQLSTTQFDALQNAQNVTTHEGHNRRYFSISINVGMETRDGKPFGNGNPALQDVNVRQAIRQGIDSKSLMQNVIDGKGELATSFLPKAFDKWHLPDDSSVLMKYDPEAAKRKLDAAGWTVGPGGIRHKDGKRLSLRLLIDSGEAQNTKSAEYLRPWMKAIGIDLQIKATDADTVSADSIAGNYDMYFTGWSTNPDPDYQLGINTCGNRALTTDGNGGTSQDGYCDPEFDRLFAAQRSAMDEKQRIDIVRQMQEMNYTATPQIALWYPDMLEAYRSDRFDDFGLQPSDGGIIANQAGYWGFLSARPASGSGGGGSSSYNTGVILVVAVFAAAIGGGAVYLVMRRRDLDTTE</sequence>
<evidence type="ECO:0000256" key="5">
    <source>
        <dbReference type="SAM" id="Phobius"/>
    </source>
</evidence>
<dbReference type="Gene3D" id="3.40.190.10">
    <property type="entry name" value="Periplasmic binding protein-like II"/>
    <property type="match status" value="1"/>
</dbReference>
<keyword evidence="5" id="KW-0472">Membrane</keyword>
<evidence type="ECO:0000256" key="1">
    <source>
        <dbReference type="ARBA" id="ARBA00004196"/>
    </source>
</evidence>
<evidence type="ECO:0000256" key="4">
    <source>
        <dbReference type="ARBA" id="ARBA00022729"/>
    </source>
</evidence>
<dbReference type="PANTHER" id="PTHR30290">
    <property type="entry name" value="PERIPLASMIC BINDING COMPONENT OF ABC TRANSPORTER"/>
    <property type="match status" value="1"/>
</dbReference>
<evidence type="ECO:0000256" key="3">
    <source>
        <dbReference type="ARBA" id="ARBA00022448"/>
    </source>
</evidence>
<dbReference type="GO" id="GO:0030313">
    <property type="term" value="C:cell envelope"/>
    <property type="evidence" value="ECO:0007669"/>
    <property type="project" value="UniProtKB-SubCell"/>
</dbReference>